<dbReference type="STRING" id="1407499.HHUB_2457"/>
<dbReference type="InterPro" id="IPR031803">
    <property type="entry name" value="BAT_GAF/HTH-assoc"/>
</dbReference>
<dbReference type="AlphaFoldDB" id="A0A0U5H3D3"/>
<keyword evidence="1" id="KW-0805">Transcription regulation</keyword>
<dbReference type="SUPFAM" id="SSF55781">
    <property type="entry name" value="GAF domain-like"/>
    <property type="match status" value="1"/>
</dbReference>
<evidence type="ECO:0000256" key="1">
    <source>
        <dbReference type="ARBA" id="ARBA00023015"/>
    </source>
</evidence>
<dbReference type="Gene3D" id="1.10.443.10">
    <property type="entry name" value="Intergrase catalytic core"/>
    <property type="match status" value="1"/>
</dbReference>
<dbReference type="GeneID" id="26659095"/>
<keyword evidence="3" id="KW-0233">DNA recombination</keyword>
<dbReference type="InterPro" id="IPR013762">
    <property type="entry name" value="Integrase-like_cat_sf"/>
</dbReference>
<dbReference type="InterPro" id="IPR011010">
    <property type="entry name" value="DNA_brk_join_enz"/>
</dbReference>
<dbReference type="Gene3D" id="3.30.450.40">
    <property type="match status" value="1"/>
</dbReference>
<evidence type="ECO:0000256" key="2">
    <source>
        <dbReference type="ARBA" id="ARBA00023163"/>
    </source>
</evidence>
<dbReference type="InterPro" id="IPR002104">
    <property type="entry name" value="Integrase_catalytic"/>
</dbReference>
<reference evidence="6" key="1">
    <citation type="journal article" date="2016" name="Environ. Microbiol.">
        <title>The complete genome of a viable archaeum isolated from 123-million-year-old rock salt.</title>
        <authorList>
            <person name="Jaakkola S.T."/>
            <person name="Pfeiffer F."/>
            <person name="Ravantti J.J."/>
            <person name="Guo Q."/>
            <person name="Liu Y."/>
            <person name="Chen X."/>
            <person name="Ma H."/>
            <person name="Yang C."/>
            <person name="Oksanen H.M."/>
            <person name="Bamford D.H."/>
        </authorList>
    </citation>
    <scope>NUCLEOTIDE SEQUENCE</scope>
    <source>
        <strain evidence="6">JI20-1</strain>
    </source>
</reference>
<dbReference type="KEGG" id="hhb:Hhub_2457"/>
<dbReference type="Pfam" id="PF04967">
    <property type="entry name" value="HTH_10"/>
    <property type="match status" value="1"/>
</dbReference>
<dbReference type="InterPro" id="IPR029016">
    <property type="entry name" value="GAF-like_dom_sf"/>
</dbReference>
<keyword evidence="2" id="KW-0804">Transcription</keyword>
<dbReference type="Gene3D" id="1.10.10.10">
    <property type="entry name" value="Winged helix-like DNA-binding domain superfamily/Winged helix DNA-binding domain"/>
    <property type="match status" value="1"/>
</dbReference>
<evidence type="ECO:0000313" key="6">
    <source>
        <dbReference type="Proteomes" id="UP000066737"/>
    </source>
</evidence>
<dbReference type="OrthoDB" id="234125at2157"/>
<evidence type="ECO:0000313" key="5">
    <source>
        <dbReference type="EMBL" id="CQH56944.1"/>
    </source>
</evidence>
<name>A0A0U5H3D3_9EURY</name>
<dbReference type="InterPro" id="IPR007050">
    <property type="entry name" value="HTH_bacterioopsin"/>
</dbReference>
<dbReference type="EMBL" id="LN831302">
    <property type="protein sequence ID" value="CQH56944.1"/>
    <property type="molecule type" value="Genomic_DNA"/>
</dbReference>
<dbReference type="PROSITE" id="PS51898">
    <property type="entry name" value="TYR_RECOMBINASE"/>
    <property type="match status" value="1"/>
</dbReference>
<dbReference type="GO" id="GO:0006310">
    <property type="term" value="P:DNA recombination"/>
    <property type="evidence" value="ECO:0007669"/>
    <property type="project" value="UniProtKB-KW"/>
</dbReference>
<organism evidence="5 6">
    <name type="scientific">Halobacterium hubeiense</name>
    <dbReference type="NCBI Taxonomy" id="1407499"/>
    <lineage>
        <taxon>Archaea</taxon>
        <taxon>Methanobacteriati</taxon>
        <taxon>Methanobacteriota</taxon>
        <taxon>Stenosarchaea group</taxon>
        <taxon>Halobacteria</taxon>
        <taxon>Halobacteriales</taxon>
        <taxon>Halobacteriaceae</taxon>
        <taxon>Halobacterium</taxon>
    </lineage>
</organism>
<dbReference type="Proteomes" id="UP000066737">
    <property type="component" value="Chromosome I"/>
</dbReference>
<dbReference type="PANTHER" id="PTHR34236:SF1">
    <property type="entry name" value="DIMETHYL SULFOXIDE REDUCTASE TRANSCRIPTIONAL ACTIVATOR"/>
    <property type="match status" value="1"/>
</dbReference>
<dbReference type="Pfam" id="PF15915">
    <property type="entry name" value="BAT"/>
    <property type="match status" value="1"/>
</dbReference>
<feature type="domain" description="Tyr recombinase" evidence="4">
    <location>
        <begin position="4"/>
        <end position="185"/>
    </location>
</feature>
<keyword evidence="6" id="KW-1185">Reference proteome</keyword>
<sequence>MSEGVAAALSEASYERLRRATETHREELVVRLAGEAGLRPAEIARVRPADVTTHDDGDATHYFLRVRGEDGEAARDAYLPADVEHDLRQYARTVGVGDDERVVPVSPRRVQMLVADVGDRAADRTGDDALREVSTRTLRQFFARQRLDEGVDPRAVAAAGGWERLASLDPFVDDADRGDVAAAFADTDLAPAHQPGDGAAAVDARFDAAFDRVRAVGDALAEASTRDGLERRACEALVAGDAYAFAWVARYSGGTLRDETHASADDATLDVSSDGGAVADALASGEVRVTNDVRGDAAFADWRGAADAAGFSAAAVVPVDDRETRYGVLVVGVDGEISERERALLADLGRRVGRTVTVVQQRQLLLADAVLELAFETTGEASFFAAAAAEHGCTFELDGVVPGEAGTLLYFVRLSGASAEAVLSWAADHPAVADGRLVRDYGDESLLELAVSGADVAKTLTDRGASVRELTATPAEQRVVVDVTTDTDVRSLVAAVTDAFPDTELVSKRERDRPDETAAAFRASLHESLTDKQASVLRAAYHAGYFEWPRGSTAEELADAIGITSPTLHNHLRRAQQKLLTAFFAEDDVGRGGVEWPDD</sequence>
<dbReference type="Pfam" id="PF13185">
    <property type="entry name" value="GAF_2"/>
    <property type="match status" value="1"/>
</dbReference>
<dbReference type="GO" id="GO:0003677">
    <property type="term" value="F:DNA binding"/>
    <property type="evidence" value="ECO:0007669"/>
    <property type="project" value="InterPro"/>
</dbReference>
<evidence type="ECO:0000259" key="4">
    <source>
        <dbReference type="PROSITE" id="PS51898"/>
    </source>
</evidence>
<dbReference type="SUPFAM" id="SSF56349">
    <property type="entry name" value="DNA breaking-rejoining enzymes"/>
    <property type="match status" value="1"/>
</dbReference>
<accession>A0A0U5H3D3</accession>
<evidence type="ECO:0000256" key="3">
    <source>
        <dbReference type="ARBA" id="ARBA00023172"/>
    </source>
</evidence>
<gene>
    <name evidence="5" type="ORF">HHUB_2457</name>
</gene>
<dbReference type="InterPro" id="IPR036388">
    <property type="entry name" value="WH-like_DNA-bd_sf"/>
</dbReference>
<dbReference type="RefSeq" id="WP_059056895.1">
    <property type="nucleotide sequence ID" value="NZ_CEML01000001.1"/>
</dbReference>
<dbReference type="CDD" id="cd00397">
    <property type="entry name" value="DNA_BRE_C"/>
    <property type="match status" value="1"/>
</dbReference>
<proteinExistence type="predicted"/>
<dbReference type="InterPro" id="IPR003018">
    <property type="entry name" value="GAF"/>
</dbReference>
<dbReference type="PANTHER" id="PTHR34236">
    <property type="entry name" value="DIMETHYL SULFOXIDE REDUCTASE TRANSCRIPTIONAL ACTIVATOR"/>
    <property type="match status" value="1"/>
</dbReference>
<protein>
    <submittedName>
        <fullName evidence="5">Integrase family protein / bat box HTH-10 family transcription regulator</fullName>
    </submittedName>
</protein>
<dbReference type="GO" id="GO:0015074">
    <property type="term" value="P:DNA integration"/>
    <property type="evidence" value="ECO:0007669"/>
    <property type="project" value="InterPro"/>
</dbReference>